<keyword evidence="1" id="KW-0175">Coiled coil</keyword>
<protein>
    <submittedName>
        <fullName evidence="3">Uncharacterized protein</fullName>
    </submittedName>
</protein>
<accession>A0A9Q8Z948</accession>
<organism evidence="3 4">
    <name type="scientific">Curvularia clavata</name>
    <dbReference type="NCBI Taxonomy" id="95742"/>
    <lineage>
        <taxon>Eukaryota</taxon>
        <taxon>Fungi</taxon>
        <taxon>Dikarya</taxon>
        <taxon>Ascomycota</taxon>
        <taxon>Pezizomycotina</taxon>
        <taxon>Dothideomycetes</taxon>
        <taxon>Pleosporomycetidae</taxon>
        <taxon>Pleosporales</taxon>
        <taxon>Pleosporineae</taxon>
        <taxon>Pleosporaceae</taxon>
        <taxon>Curvularia</taxon>
    </lineage>
</organism>
<feature type="region of interest" description="Disordered" evidence="2">
    <location>
        <begin position="22"/>
        <end position="44"/>
    </location>
</feature>
<reference evidence="3" key="1">
    <citation type="submission" date="2021-12" db="EMBL/GenBank/DDBJ databases">
        <title>Curvularia clavata genome.</title>
        <authorList>
            <person name="Cao Y."/>
        </authorList>
    </citation>
    <scope>NUCLEOTIDE SEQUENCE</scope>
    <source>
        <strain evidence="3">Yc1106</strain>
    </source>
</reference>
<keyword evidence="4" id="KW-1185">Reference proteome</keyword>
<dbReference type="EMBL" id="CP089277">
    <property type="protein sequence ID" value="USP78314.1"/>
    <property type="molecule type" value="Genomic_DNA"/>
</dbReference>
<evidence type="ECO:0000313" key="3">
    <source>
        <dbReference type="EMBL" id="USP78314.1"/>
    </source>
</evidence>
<evidence type="ECO:0000256" key="2">
    <source>
        <dbReference type="SAM" id="MobiDB-lite"/>
    </source>
</evidence>
<dbReference type="OrthoDB" id="3689429at2759"/>
<gene>
    <name evidence="3" type="ORF">yc1106_05588</name>
</gene>
<evidence type="ECO:0000313" key="4">
    <source>
        <dbReference type="Proteomes" id="UP001056012"/>
    </source>
</evidence>
<dbReference type="VEuPathDB" id="FungiDB:yc1106_05588"/>
<feature type="coiled-coil region" evidence="1">
    <location>
        <begin position="88"/>
        <end position="196"/>
    </location>
</feature>
<proteinExistence type="predicted"/>
<dbReference type="Proteomes" id="UP001056012">
    <property type="component" value="Chromosome 4"/>
</dbReference>
<evidence type="ECO:0000256" key="1">
    <source>
        <dbReference type="SAM" id="Coils"/>
    </source>
</evidence>
<feature type="compositionally biased region" description="Basic and acidic residues" evidence="2">
    <location>
        <begin position="31"/>
        <end position="40"/>
    </location>
</feature>
<sequence length="311" mass="36193">MDDMEIPECFRRIHELLDGTAMHHNSPSLDEAIKEPDHTTKQQTPSVYEMDEVQIEILRLQSHIDSLNAYNRNLARDNAKMASVVSENRELRDKLASEQNITEQLTKKLSLSSSALEQVLSLSQRLRFRNQNNERELEELRAKLDAAEKDRDWHRKQHTEILEDCNMIKAARASDNQRLEQVKSRLRQRNLALSLELHRHLRDVADFVTHLDLAAEEVRVYTCYHNNLKEITPKSDKSTRIKPMGMIANEMYKNWADDERFKEEYQQARKAICNHHGAHEKAGHVNGDYVSHLKAVLGDLDWRRGISQPSS</sequence>
<dbReference type="AlphaFoldDB" id="A0A9Q8Z948"/>
<name>A0A9Q8Z948_CURCL</name>